<comment type="subcellular location">
    <subcellularLocation>
        <location evidence="1">Nucleus</location>
    </subcellularLocation>
</comment>
<reference evidence="5" key="1">
    <citation type="submission" date="2021-01" db="EMBL/GenBank/DDBJ databases">
        <authorList>
            <consortium name="Genoscope - CEA"/>
            <person name="William W."/>
        </authorList>
    </citation>
    <scope>NUCLEOTIDE SEQUENCE</scope>
</reference>
<dbReference type="GO" id="GO:0000184">
    <property type="term" value="P:nuclear-transcribed mRNA catabolic process, nonsense-mediated decay"/>
    <property type="evidence" value="ECO:0007669"/>
    <property type="project" value="InterPro"/>
</dbReference>
<name>A0A8S1KDR0_9CILI</name>
<comment type="caution">
    <text evidence="5">The sequence shown here is derived from an EMBL/GenBank/DDBJ whole genome shotgun (WGS) entry which is preliminary data.</text>
</comment>
<dbReference type="PANTHER" id="PTHR13112">
    <property type="entry name" value="UPF3 REGULATOR OF NONSENSE TRANSCRIPTS-LIKE PROTEIN"/>
    <property type="match status" value="1"/>
</dbReference>
<dbReference type="Proteomes" id="UP000692954">
    <property type="component" value="Unassembled WGS sequence"/>
</dbReference>
<accession>A0A8S1KDR0</accession>
<sequence length="221" mass="26544">MILKKTLNKGPQSFKVHIRRLPPLLREEEFYATIQEFMNDIVLKYYVKGKLKEQEKIDSKCYLYFNSDSAMNKFIQGYKKVFCDEKGLYYLPDIGKALLQNQQDLMRNKPNPVEGEYQKSDLYKKFIQQQEEEQMQLQLEKENPQLQQLKDEQMNLEDKPKKFEKVKTHIIMELEKEYQKKKELKTQIDNLTTTKNIIKLKCEEDGRIIERTFIFVPKAKN</sequence>
<feature type="domain" description="UPF3" evidence="4">
    <location>
        <begin position="12"/>
        <end position="178"/>
    </location>
</feature>
<organism evidence="5 6">
    <name type="scientific">Paramecium sonneborni</name>
    <dbReference type="NCBI Taxonomy" id="65129"/>
    <lineage>
        <taxon>Eukaryota</taxon>
        <taxon>Sar</taxon>
        <taxon>Alveolata</taxon>
        <taxon>Ciliophora</taxon>
        <taxon>Intramacronucleata</taxon>
        <taxon>Oligohymenophorea</taxon>
        <taxon>Peniculida</taxon>
        <taxon>Parameciidae</taxon>
        <taxon>Paramecium</taxon>
    </lineage>
</organism>
<proteinExistence type="predicted"/>
<evidence type="ECO:0000256" key="2">
    <source>
        <dbReference type="ARBA" id="ARBA00023242"/>
    </source>
</evidence>
<gene>
    <name evidence="5" type="ORF">PSON_ATCC_30995.1.T0070244</name>
</gene>
<dbReference type="CDD" id="cd12455">
    <property type="entry name" value="RRM_like_Smg4_UPF3"/>
    <property type="match status" value="1"/>
</dbReference>
<keyword evidence="2" id="KW-0539">Nucleus</keyword>
<dbReference type="GO" id="GO:0003729">
    <property type="term" value="F:mRNA binding"/>
    <property type="evidence" value="ECO:0007669"/>
    <property type="project" value="TreeGrafter"/>
</dbReference>
<dbReference type="PANTHER" id="PTHR13112:SF0">
    <property type="entry name" value="FI21285P1"/>
    <property type="match status" value="1"/>
</dbReference>
<feature type="coiled-coil region" evidence="3">
    <location>
        <begin position="139"/>
        <end position="201"/>
    </location>
</feature>
<keyword evidence="3" id="KW-0175">Coiled coil</keyword>
<dbReference type="GO" id="GO:0045727">
    <property type="term" value="P:positive regulation of translation"/>
    <property type="evidence" value="ECO:0007669"/>
    <property type="project" value="TreeGrafter"/>
</dbReference>
<dbReference type="Pfam" id="PF03467">
    <property type="entry name" value="Smg4_UPF3"/>
    <property type="match status" value="1"/>
</dbReference>
<dbReference type="EMBL" id="CAJJDN010000007">
    <property type="protein sequence ID" value="CAD8053248.1"/>
    <property type="molecule type" value="Genomic_DNA"/>
</dbReference>
<evidence type="ECO:0000313" key="6">
    <source>
        <dbReference type="Proteomes" id="UP000692954"/>
    </source>
</evidence>
<dbReference type="AlphaFoldDB" id="A0A8S1KDR0"/>
<dbReference type="InterPro" id="IPR039722">
    <property type="entry name" value="Upf3"/>
</dbReference>
<dbReference type="GO" id="GO:0005730">
    <property type="term" value="C:nucleolus"/>
    <property type="evidence" value="ECO:0007669"/>
    <property type="project" value="TreeGrafter"/>
</dbReference>
<protein>
    <recommendedName>
        <fullName evidence="4">UPF3 domain-containing protein</fullName>
    </recommendedName>
</protein>
<evidence type="ECO:0000259" key="4">
    <source>
        <dbReference type="Pfam" id="PF03467"/>
    </source>
</evidence>
<evidence type="ECO:0000256" key="3">
    <source>
        <dbReference type="SAM" id="Coils"/>
    </source>
</evidence>
<dbReference type="InterPro" id="IPR005120">
    <property type="entry name" value="UPF3_dom"/>
</dbReference>
<dbReference type="GO" id="GO:0005737">
    <property type="term" value="C:cytoplasm"/>
    <property type="evidence" value="ECO:0007669"/>
    <property type="project" value="TreeGrafter"/>
</dbReference>
<evidence type="ECO:0000313" key="5">
    <source>
        <dbReference type="EMBL" id="CAD8053248.1"/>
    </source>
</evidence>
<keyword evidence="6" id="KW-1185">Reference proteome</keyword>
<dbReference type="OrthoDB" id="18087at2759"/>
<evidence type="ECO:0000256" key="1">
    <source>
        <dbReference type="ARBA" id="ARBA00004123"/>
    </source>
</evidence>